<feature type="compositionally biased region" description="Low complexity" evidence="5">
    <location>
        <begin position="475"/>
        <end position="491"/>
    </location>
</feature>
<accession>A0AA36HSJ6</accession>
<gene>
    <name evidence="8" type="ORF">EVOR1521_LOCUS4084</name>
</gene>
<feature type="repeat" description="TPR" evidence="4">
    <location>
        <begin position="710"/>
        <end position="743"/>
    </location>
</feature>
<evidence type="ECO:0000313" key="9">
    <source>
        <dbReference type="Proteomes" id="UP001178507"/>
    </source>
</evidence>
<comment type="similarity">
    <text evidence="1">Belongs to the AHA1 family.</text>
</comment>
<dbReference type="GO" id="GO:0001671">
    <property type="term" value="F:ATPase activator activity"/>
    <property type="evidence" value="ECO:0007669"/>
    <property type="project" value="InterPro"/>
</dbReference>
<keyword evidence="6" id="KW-0812">Transmembrane</keyword>
<feature type="region of interest" description="Disordered" evidence="5">
    <location>
        <begin position="836"/>
        <end position="859"/>
    </location>
</feature>
<dbReference type="PANTHER" id="PTHR22904:SF523">
    <property type="entry name" value="STRESS-INDUCED-PHOSPHOPROTEIN 1"/>
    <property type="match status" value="1"/>
</dbReference>
<feature type="compositionally biased region" description="Basic and acidic residues" evidence="5">
    <location>
        <begin position="789"/>
        <end position="803"/>
    </location>
</feature>
<dbReference type="GO" id="GO:0051879">
    <property type="term" value="F:Hsp90 protein binding"/>
    <property type="evidence" value="ECO:0007669"/>
    <property type="project" value="TreeGrafter"/>
</dbReference>
<reference evidence="8" key="1">
    <citation type="submission" date="2023-08" db="EMBL/GenBank/DDBJ databases">
        <authorList>
            <person name="Chen Y."/>
            <person name="Shah S."/>
            <person name="Dougan E. K."/>
            <person name="Thang M."/>
            <person name="Chan C."/>
        </authorList>
    </citation>
    <scope>NUCLEOTIDE SEQUENCE</scope>
</reference>
<dbReference type="InterPro" id="IPR011990">
    <property type="entry name" value="TPR-like_helical_dom_sf"/>
</dbReference>
<keyword evidence="2" id="KW-0677">Repeat</keyword>
<dbReference type="SUPFAM" id="SSF48452">
    <property type="entry name" value="TPR-like"/>
    <property type="match status" value="1"/>
</dbReference>
<feature type="compositionally biased region" description="Pro residues" evidence="5">
    <location>
        <begin position="430"/>
        <end position="447"/>
    </location>
</feature>
<dbReference type="SMART" id="SM01000">
    <property type="entry name" value="Aha1_N"/>
    <property type="match status" value="1"/>
</dbReference>
<keyword evidence="3 4" id="KW-0802">TPR repeat</keyword>
<evidence type="ECO:0000256" key="4">
    <source>
        <dbReference type="PROSITE-ProRule" id="PRU00339"/>
    </source>
</evidence>
<name>A0AA36HSJ6_9DINO</name>
<dbReference type="SMART" id="SM00028">
    <property type="entry name" value="TPR"/>
    <property type="match status" value="3"/>
</dbReference>
<feature type="compositionally biased region" description="Basic and acidic residues" evidence="5">
    <location>
        <begin position="763"/>
        <end position="778"/>
    </location>
</feature>
<dbReference type="SUPFAM" id="SSF103111">
    <property type="entry name" value="Activator of Hsp90 ATPase, Aha1"/>
    <property type="match status" value="1"/>
</dbReference>
<evidence type="ECO:0000256" key="6">
    <source>
        <dbReference type="SAM" id="Phobius"/>
    </source>
</evidence>
<evidence type="ECO:0000259" key="7">
    <source>
        <dbReference type="SMART" id="SM01000"/>
    </source>
</evidence>
<dbReference type="GO" id="GO:0051087">
    <property type="term" value="F:protein-folding chaperone binding"/>
    <property type="evidence" value="ECO:0007669"/>
    <property type="project" value="InterPro"/>
</dbReference>
<dbReference type="AlphaFoldDB" id="A0AA36HSJ6"/>
<evidence type="ECO:0000313" key="8">
    <source>
        <dbReference type="EMBL" id="CAJ1374558.1"/>
    </source>
</evidence>
<sequence>MTSGTFGCSRWGTCRRWSAKKKMPAFLTLCLLALSAFMSMSIDLTDPALLTEKNVSHRGRQQVEPNTIWALELRALIGQVFQQAVGYHGEAALCCAFAAWSLRRGGWLLVESPKPCQAVSWFLLGAAISICWALHPTTAPSLTLRHPDSETSMEFTLAVACHGGTFFALFPDAGSYIVGAFASIFTLHLTQFSSFHAAPNATHSRTWLDLFAGVLGGYVCSRYKKSSMGVLTAWAGSAALALSIHWWLCRTLLFLGRRDAKLYDTPAEHWLALVSDQNCCMAARYSFLMLWTALFVAARRIQTGTTKRTKKEEYNDWFQEQIRQAPQDCDKVPRMPGTEAAPALVPCLLDLPQESKSTISLPEQKEDCGMYLLPEDPVMRRSKTVPLPDVDRKVDLVDLEAPMTPAVWPDFFPVVSHSAPVDASPAAPAALPPASPPAAPAASPPVASPVKASMPVPPVAPPAVPALALAASPRAALAPSTPRRPATPRSVTGEAPAASPTVQAVAAGKAPIPMRRRYTTPNRDIHPRSISKSSRDLPNMNSRLGLPSRDIFKKAKEKPENSDSALLLLDWGVAPEYAGAAGDLQLAIRWPLSAARFSDRFPGGGMGGPAGNPYANNRHADVLNEAPQDEPAKLRLCEEVKNRAKGAFMQKDMPSAELLYGKAIDLLASLPGKSEPALYSNRSMVRLNLNKVEGALEDAKKCLELDAKFVKAYHRKAQAHLRLNDWDEAIKTAEEGLKLEPENKSFQELIDKARQDKVKDAEDKAKLKADAQDVRVELHNASTARAPPKPKDGDKENESSEFRGYKKTADGKTTSYFHTEISEEAKQLIEAQGFGKPKKLDTPVETGDVKGGGSQWNQAGTYEEKGMTKWLEDRLKSGLVGVKFDLPRGGCISTTGVADLKGDCSISVSRGKRRHLLDVSFNVEYEAKVGDCSGKGTLAFTEVSSDGDEPEVKNEPSGDVPPAIREVLDAFVKPGGQGLQPLLLAEVKKMIEEYKGQ</sequence>
<dbReference type="InterPro" id="IPR013105">
    <property type="entry name" value="TPR_2"/>
</dbReference>
<comment type="caution">
    <text evidence="8">The sequence shown here is derived from an EMBL/GenBank/DDBJ whole genome shotgun (WGS) entry which is preliminary data.</text>
</comment>
<dbReference type="InterPro" id="IPR036338">
    <property type="entry name" value="Aha1"/>
</dbReference>
<evidence type="ECO:0000256" key="2">
    <source>
        <dbReference type="ARBA" id="ARBA00022737"/>
    </source>
</evidence>
<keyword evidence="6" id="KW-1133">Transmembrane helix</keyword>
<dbReference type="EMBL" id="CAUJNA010000261">
    <property type="protein sequence ID" value="CAJ1374558.1"/>
    <property type="molecule type" value="Genomic_DNA"/>
</dbReference>
<keyword evidence="9" id="KW-1185">Reference proteome</keyword>
<dbReference type="InterPro" id="IPR019734">
    <property type="entry name" value="TPR_rpt"/>
</dbReference>
<keyword evidence="6" id="KW-0472">Membrane</keyword>
<organism evidence="8 9">
    <name type="scientific">Effrenium voratum</name>
    <dbReference type="NCBI Taxonomy" id="2562239"/>
    <lineage>
        <taxon>Eukaryota</taxon>
        <taxon>Sar</taxon>
        <taxon>Alveolata</taxon>
        <taxon>Dinophyceae</taxon>
        <taxon>Suessiales</taxon>
        <taxon>Symbiodiniaceae</taxon>
        <taxon>Effrenium</taxon>
    </lineage>
</organism>
<dbReference type="Pfam" id="PF07719">
    <property type="entry name" value="TPR_2"/>
    <property type="match status" value="1"/>
</dbReference>
<dbReference type="Gene3D" id="1.25.40.10">
    <property type="entry name" value="Tetratricopeptide repeat domain"/>
    <property type="match status" value="1"/>
</dbReference>
<dbReference type="Pfam" id="PF09229">
    <property type="entry name" value="Aha1_N"/>
    <property type="match status" value="1"/>
</dbReference>
<feature type="region of interest" description="Disordered" evidence="5">
    <location>
        <begin position="763"/>
        <end position="803"/>
    </location>
</feature>
<dbReference type="PANTHER" id="PTHR22904">
    <property type="entry name" value="TPR REPEAT CONTAINING PROTEIN"/>
    <property type="match status" value="1"/>
</dbReference>
<protein>
    <recommendedName>
        <fullName evidence="7">Activator of Hsp90 ATPase AHSA1-like N-terminal domain-containing protein</fullName>
    </recommendedName>
</protein>
<feature type="region of interest" description="Disordered" evidence="5">
    <location>
        <begin position="475"/>
        <end position="545"/>
    </location>
</feature>
<dbReference type="Gene3D" id="3.15.10.20">
    <property type="entry name" value="Activator of Hsp90 ATPase Aha1, N-terminal domain"/>
    <property type="match status" value="1"/>
</dbReference>
<evidence type="ECO:0000256" key="5">
    <source>
        <dbReference type="SAM" id="MobiDB-lite"/>
    </source>
</evidence>
<dbReference type="PROSITE" id="PS50005">
    <property type="entry name" value="TPR"/>
    <property type="match status" value="1"/>
</dbReference>
<proteinExistence type="inferred from homology"/>
<feature type="region of interest" description="Disordered" evidence="5">
    <location>
        <begin position="422"/>
        <end position="454"/>
    </location>
</feature>
<dbReference type="InterPro" id="IPR015310">
    <property type="entry name" value="AHSA1-like_N"/>
</dbReference>
<evidence type="ECO:0000256" key="1">
    <source>
        <dbReference type="ARBA" id="ARBA00006817"/>
    </source>
</evidence>
<feature type="transmembrane region" description="Helical" evidence="6">
    <location>
        <begin position="228"/>
        <end position="248"/>
    </location>
</feature>
<feature type="domain" description="Activator of Hsp90 ATPase AHSA1-like N-terminal" evidence="7">
    <location>
        <begin position="864"/>
        <end position="997"/>
    </location>
</feature>
<dbReference type="Proteomes" id="UP001178507">
    <property type="component" value="Unassembled WGS sequence"/>
</dbReference>
<evidence type="ECO:0000256" key="3">
    <source>
        <dbReference type="ARBA" id="ARBA00022803"/>
    </source>
</evidence>